<proteinExistence type="predicted"/>
<accession>A0ABU1FL38</accession>
<organism evidence="2 3">
    <name type="scientific">Agromyces indicus</name>
    <dbReference type="NCBI Taxonomy" id="758919"/>
    <lineage>
        <taxon>Bacteria</taxon>
        <taxon>Bacillati</taxon>
        <taxon>Actinomycetota</taxon>
        <taxon>Actinomycetes</taxon>
        <taxon>Micrococcales</taxon>
        <taxon>Microbacteriaceae</taxon>
        <taxon>Agromyces</taxon>
    </lineage>
</organism>
<dbReference type="Proteomes" id="UP001260072">
    <property type="component" value="Unassembled WGS sequence"/>
</dbReference>
<feature type="signal peptide" evidence="1">
    <location>
        <begin position="1"/>
        <end position="35"/>
    </location>
</feature>
<feature type="chain" id="PRO_5047297099" description="Lipoprotein" evidence="1">
    <location>
        <begin position="36"/>
        <end position="204"/>
    </location>
</feature>
<name>A0ABU1FL38_9MICO</name>
<protein>
    <recommendedName>
        <fullName evidence="4">Lipoprotein</fullName>
    </recommendedName>
</protein>
<evidence type="ECO:0000313" key="3">
    <source>
        <dbReference type="Proteomes" id="UP001260072"/>
    </source>
</evidence>
<dbReference type="EMBL" id="JAVKGS010000003">
    <property type="protein sequence ID" value="MDR5692448.1"/>
    <property type="molecule type" value="Genomic_DNA"/>
</dbReference>
<sequence length="204" mass="21417">MPEASPARPSRRMPHPRAAAAVLSCALLLGTAACASPDGDAPRASTAAPSAAATDQPIFASDEEALAAAVEAYEAYSEMSTRIASEGGTNPERITEVVSENAASQLVEEFEALAEAQLRTTGTTNVYGARLMSWEQAGEDTTVSAYFCRDVSGVRIVNASGADVTKPRTSDVSALVATFVVRPDDPSKLIVEDTEPWSDITFCE</sequence>
<dbReference type="RefSeq" id="WP_310520914.1">
    <property type="nucleotide sequence ID" value="NZ_BAABBS010000001.1"/>
</dbReference>
<comment type="caution">
    <text evidence="2">The sequence shown here is derived from an EMBL/GenBank/DDBJ whole genome shotgun (WGS) entry which is preliminary data.</text>
</comment>
<evidence type="ECO:0000256" key="1">
    <source>
        <dbReference type="SAM" id="SignalP"/>
    </source>
</evidence>
<reference evidence="3" key="1">
    <citation type="submission" date="2023-07" db="EMBL/GenBank/DDBJ databases">
        <title>Description of three actinobacteria isolated from air of manufacturing shop in a pharmaceutical factory.</title>
        <authorList>
            <person name="Zhang D.-F."/>
        </authorList>
    </citation>
    <scope>NUCLEOTIDE SEQUENCE [LARGE SCALE GENOMIC DNA]</scope>
    <source>
        <strain evidence="3">CCTCC AB 2011122</strain>
    </source>
</reference>
<keyword evidence="3" id="KW-1185">Reference proteome</keyword>
<keyword evidence="1" id="KW-0732">Signal</keyword>
<evidence type="ECO:0000313" key="2">
    <source>
        <dbReference type="EMBL" id="MDR5692448.1"/>
    </source>
</evidence>
<evidence type="ECO:0008006" key="4">
    <source>
        <dbReference type="Google" id="ProtNLM"/>
    </source>
</evidence>
<gene>
    <name evidence="2" type="ORF">RH861_10300</name>
</gene>